<name>A8F6C4_PSELT</name>
<dbReference type="EMBL" id="CP000812">
    <property type="protein sequence ID" value="ABV33708.1"/>
    <property type="molecule type" value="Genomic_DNA"/>
</dbReference>
<dbReference type="HOGENOM" id="CLU_031285_10_0_0"/>
<dbReference type="AlphaFoldDB" id="A8F6C4"/>
<organism evidence="1 2">
    <name type="scientific">Pseudothermotoga lettingae (strain ATCC BAA-301 / DSM 14385 / NBRC 107922 / TMO)</name>
    <name type="common">Thermotoga lettingae</name>
    <dbReference type="NCBI Taxonomy" id="416591"/>
    <lineage>
        <taxon>Bacteria</taxon>
        <taxon>Thermotogati</taxon>
        <taxon>Thermotogota</taxon>
        <taxon>Thermotogae</taxon>
        <taxon>Thermotogales</taxon>
        <taxon>Thermotogaceae</taxon>
        <taxon>Pseudothermotoga</taxon>
    </lineage>
</organism>
<evidence type="ECO:0000313" key="1">
    <source>
        <dbReference type="EMBL" id="ABV33708.1"/>
    </source>
</evidence>
<accession>A8F6C4</accession>
<proteinExistence type="predicted"/>
<dbReference type="InterPro" id="IPR050490">
    <property type="entry name" value="Bact_solute-bd_prot1"/>
</dbReference>
<dbReference type="RefSeq" id="WP_012003189.1">
    <property type="nucleotide sequence ID" value="NC_009828.1"/>
</dbReference>
<dbReference type="KEGG" id="tle:Tlet_1143"/>
<dbReference type="PANTHER" id="PTHR43649">
    <property type="entry name" value="ARABINOSE-BINDING PROTEIN-RELATED"/>
    <property type="match status" value="1"/>
</dbReference>
<keyword evidence="2" id="KW-1185">Reference proteome</keyword>
<gene>
    <name evidence="1" type="ordered locus">Tlet_1143</name>
</gene>
<dbReference type="Gene3D" id="3.40.190.10">
    <property type="entry name" value="Periplasmic binding protein-like II"/>
    <property type="match status" value="1"/>
</dbReference>
<dbReference type="STRING" id="416591.Tlet_1143"/>
<dbReference type="SUPFAM" id="SSF53850">
    <property type="entry name" value="Periplasmic binding protein-like II"/>
    <property type="match status" value="1"/>
</dbReference>
<reference evidence="1 2" key="1">
    <citation type="submission" date="2007-08" db="EMBL/GenBank/DDBJ databases">
        <title>Complete sequence of Thermotoga lettingae TMO.</title>
        <authorList>
            <consortium name="US DOE Joint Genome Institute"/>
            <person name="Copeland A."/>
            <person name="Lucas S."/>
            <person name="Lapidus A."/>
            <person name="Barry K."/>
            <person name="Glavina del Rio T."/>
            <person name="Dalin E."/>
            <person name="Tice H."/>
            <person name="Pitluck S."/>
            <person name="Foster B."/>
            <person name="Bruce D."/>
            <person name="Schmutz J."/>
            <person name="Larimer F."/>
            <person name="Land M."/>
            <person name="Hauser L."/>
            <person name="Kyrpides N."/>
            <person name="Mikhailova N."/>
            <person name="Nelson K."/>
            <person name="Gogarten J.P."/>
            <person name="Noll K."/>
            <person name="Richardson P."/>
        </authorList>
    </citation>
    <scope>NUCLEOTIDE SEQUENCE [LARGE SCALE GENOMIC DNA]</scope>
    <source>
        <strain evidence="2">ATCC BAA-301 / DSM 14385 / NBRC 107922 / TMO</strain>
    </source>
</reference>
<sequence precursor="true">MGKRSFFLVAVLLISLMVLVSGKVTITFMTPLAGEDGAYMDKIIQKFNAEHPDIEVVHLVLVNDLEYKTKFFTGVSTKQAPQVLFCRKYVIPALMDQLKTFTAEELVKYGIDVNDIYPGLIEGLVQDGKIYGFPLDCWIFYLAYNRGNFVKAGLDPNKPPTNREEFLAALEALKKVTPKDVTPYYENPGWSWLWVHYLWQFGGDLLTPDFKKPAFMEAGAKALRFMMELQDKGYLPKASVDPGPVFLGGQSTFLITGIWTAAAFKEALGENFGAAPAPLLGTEKAVFGGSHVLALTKVMVEDPEVLKAAMTWVKYLWDHAIEWYAAGQTPARISIAQSQELKEKLPHIYTVAQQLPYVKTFQMFPYISEMLDSIAVYLEDVLITRNMTPEDAMEAAAEEVQDIIDDYWAERGK</sequence>
<protein>
    <submittedName>
        <fullName evidence="1">Extracellular solute-binding protein family 1</fullName>
    </submittedName>
</protein>
<dbReference type="Proteomes" id="UP000002016">
    <property type="component" value="Chromosome"/>
</dbReference>
<dbReference type="OrthoDB" id="9768630at2"/>
<evidence type="ECO:0000313" key="2">
    <source>
        <dbReference type="Proteomes" id="UP000002016"/>
    </source>
</evidence>
<dbReference type="PANTHER" id="PTHR43649:SF12">
    <property type="entry name" value="DIACETYLCHITOBIOSE BINDING PROTEIN DASA"/>
    <property type="match status" value="1"/>
</dbReference>
<dbReference type="InterPro" id="IPR006059">
    <property type="entry name" value="SBP"/>
</dbReference>
<dbReference type="eggNOG" id="COG1653">
    <property type="taxonomic scope" value="Bacteria"/>
</dbReference>
<reference evidence="1 2" key="2">
    <citation type="journal article" date="2009" name="Proc. Natl. Acad. Sci. U.S.A.">
        <title>On the chimeric nature, thermophilic origin, and phylogenetic placement of the Thermotogales.</title>
        <authorList>
            <person name="Zhaxybayeva O."/>
            <person name="Swithers K.S."/>
            <person name="Lapierre P."/>
            <person name="Fournier G.P."/>
            <person name="Bickhart D.M."/>
            <person name="DeBoy R.T."/>
            <person name="Nelson K.E."/>
            <person name="Nesbo C.L."/>
            <person name="Doolittle W.F."/>
            <person name="Gogarten J.P."/>
            <person name="Noll K.M."/>
        </authorList>
    </citation>
    <scope>NUCLEOTIDE SEQUENCE [LARGE SCALE GENOMIC DNA]</scope>
    <source>
        <strain evidence="2">ATCC BAA-301 / DSM 14385 / NBRC 107922 / TMO</strain>
    </source>
</reference>
<dbReference type="Pfam" id="PF13416">
    <property type="entry name" value="SBP_bac_8"/>
    <property type="match status" value="1"/>
</dbReference>